<dbReference type="SUPFAM" id="SSF55846">
    <property type="entry name" value="N-acetylmuramoyl-L-alanine amidase-like"/>
    <property type="match status" value="1"/>
</dbReference>
<dbReference type="InterPro" id="IPR051206">
    <property type="entry name" value="NAMLAA_amidase_2"/>
</dbReference>
<dbReference type="PANTHER" id="PTHR30417:SF1">
    <property type="entry name" value="N-ACETYLMURAMOYL-L-ALANINE AMIDASE AMID"/>
    <property type="match status" value="1"/>
</dbReference>
<evidence type="ECO:0000313" key="6">
    <source>
        <dbReference type="EMBL" id="HIY73833.1"/>
    </source>
</evidence>
<name>A0A9D1Z4I9_9FIRM</name>
<dbReference type="PANTHER" id="PTHR30417">
    <property type="entry name" value="N-ACETYLMURAMOYL-L-ALANINE AMIDASE AMID"/>
    <property type="match status" value="1"/>
</dbReference>
<evidence type="ECO:0000256" key="3">
    <source>
        <dbReference type="ARBA" id="ARBA00022801"/>
    </source>
</evidence>
<evidence type="ECO:0000256" key="4">
    <source>
        <dbReference type="ARBA" id="ARBA00023316"/>
    </source>
</evidence>
<gene>
    <name evidence="6" type="ORF">H9826_07660</name>
</gene>
<keyword evidence="4" id="KW-0961">Cell wall biogenesis/degradation</keyword>
<dbReference type="GO" id="GO:0009253">
    <property type="term" value="P:peptidoglycan catabolic process"/>
    <property type="evidence" value="ECO:0007669"/>
    <property type="project" value="InterPro"/>
</dbReference>
<dbReference type="GO" id="GO:0008745">
    <property type="term" value="F:N-acetylmuramoyl-L-alanine amidase activity"/>
    <property type="evidence" value="ECO:0007669"/>
    <property type="project" value="UniProtKB-EC"/>
</dbReference>
<dbReference type="InterPro" id="IPR002502">
    <property type="entry name" value="Amidase_domain"/>
</dbReference>
<dbReference type="EMBL" id="DXCX01000080">
    <property type="protein sequence ID" value="HIY73833.1"/>
    <property type="molecule type" value="Genomic_DNA"/>
</dbReference>
<organism evidence="6 7">
    <name type="scientific">Candidatus Intestinimonas merdavium</name>
    <dbReference type="NCBI Taxonomy" id="2838622"/>
    <lineage>
        <taxon>Bacteria</taxon>
        <taxon>Bacillati</taxon>
        <taxon>Bacillota</taxon>
        <taxon>Clostridia</taxon>
        <taxon>Eubacteriales</taxon>
        <taxon>Intestinimonas</taxon>
    </lineage>
</organism>
<keyword evidence="3" id="KW-0378">Hydrolase</keyword>
<evidence type="ECO:0000313" key="7">
    <source>
        <dbReference type="Proteomes" id="UP000886824"/>
    </source>
</evidence>
<dbReference type="InterPro" id="IPR036505">
    <property type="entry name" value="Amidase/PGRP_sf"/>
</dbReference>
<dbReference type="CDD" id="cd06583">
    <property type="entry name" value="PGRP"/>
    <property type="match status" value="1"/>
</dbReference>
<dbReference type="Proteomes" id="UP000886824">
    <property type="component" value="Unassembled WGS sequence"/>
</dbReference>
<evidence type="ECO:0000256" key="2">
    <source>
        <dbReference type="ARBA" id="ARBA00011901"/>
    </source>
</evidence>
<dbReference type="GO" id="GO:0071555">
    <property type="term" value="P:cell wall organization"/>
    <property type="evidence" value="ECO:0007669"/>
    <property type="project" value="UniProtKB-KW"/>
</dbReference>
<accession>A0A9D1Z4I9</accession>
<reference evidence="6" key="1">
    <citation type="journal article" date="2021" name="PeerJ">
        <title>Extensive microbial diversity within the chicken gut microbiome revealed by metagenomics and culture.</title>
        <authorList>
            <person name="Gilroy R."/>
            <person name="Ravi A."/>
            <person name="Getino M."/>
            <person name="Pursley I."/>
            <person name="Horton D.L."/>
            <person name="Alikhan N.F."/>
            <person name="Baker D."/>
            <person name="Gharbi K."/>
            <person name="Hall N."/>
            <person name="Watson M."/>
            <person name="Adriaenssens E.M."/>
            <person name="Foster-Nyarko E."/>
            <person name="Jarju S."/>
            <person name="Secka A."/>
            <person name="Antonio M."/>
            <person name="Oren A."/>
            <person name="Chaudhuri R.R."/>
            <person name="La Ragione R."/>
            <person name="Hildebrand F."/>
            <person name="Pallen M.J."/>
        </authorList>
    </citation>
    <scope>NUCLEOTIDE SEQUENCE</scope>
    <source>
        <strain evidence="6">CHK33-7979</strain>
    </source>
</reference>
<comment type="caution">
    <text evidence="6">The sequence shown here is derived from an EMBL/GenBank/DDBJ whole genome shotgun (WGS) entry which is preliminary data.</text>
</comment>
<evidence type="ECO:0000256" key="1">
    <source>
        <dbReference type="ARBA" id="ARBA00001561"/>
    </source>
</evidence>
<dbReference type="SMART" id="SM00644">
    <property type="entry name" value="Ami_2"/>
    <property type="match status" value="1"/>
</dbReference>
<dbReference type="Pfam" id="PF01510">
    <property type="entry name" value="Amidase_2"/>
    <property type="match status" value="1"/>
</dbReference>
<comment type="catalytic activity">
    <reaction evidence="1">
        <text>Hydrolyzes the link between N-acetylmuramoyl residues and L-amino acid residues in certain cell-wall glycopeptides.</text>
        <dbReference type="EC" id="3.5.1.28"/>
    </reaction>
</comment>
<reference evidence="6" key="2">
    <citation type="submission" date="2021-04" db="EMBL/GenBank/DDBJ databases">
        <authorList>
            <person name="Gilroy R."/>
        </authorList>
    </citation>
    <scope>NUCLEOTIDE SEQUENCE</scope>
    <source>
        <strain evidence="6">CHK33-7979</strain>
    </source>
</reference>
<evidence type="ECO:0000259" key="5">
    <source>
        <dbReference type="SMART" id="SM00644"/>
    </source>
</evidence>
<proteinExistence type="predicted"/>
<dbReference type="GO" id="GO:0009254">
    <property type="term" value="P:peptidoglycan turnover"/>
    <property type="evidence" value="ECO:0007669"/>
    <property type="project" value="TreeGrafter"/>
</dbReference>
<protein>
    <recommendedName>
        <fullName evidence="2">N-acetylmuramoyl-L-alanine amidase</fullName>
        <ecNumber evidence="2">3.5.1.28</ecNumber>
    </recommendedName>
</protein>
<dbReference type="Gene3D" id="3.40.80.10">
    <property type="entry name" value="Peptidoglycan recognition protein-like"/>
    <property type="match status" value="1"/>
</dbReference>
<sequence>MELTQHILTQSDCYKAGKTIVPKGIMVHSTGVAQPDPAAFLKLWNQPGANACVHALVHQGGVIQTLPWNHRAWHAGSPRNGGLSANNTHISFEILEPKGHTYQGGTMVGYDVAANAAYFAAVYQNAVELTAYLCRQFSLDPMTQVVDHEEGCKLDIASNHADVMHWFPKHGKSMDTFRADVARLLNGAKEDTMEQSVFDTMLADALARRAAALETQPVSDWAKDAWAAAVAAGVFDGTKPQSPLTREQAAAVLARLGKL</sequence>
<feature type="domain" description="N-acetylmuramoyl-L-alanine amidase" evidence="5">
    <location>
        <begin position="8"/>
        <end position="169"/>
    </location>
</feature>
<dbReference type="AlphaFoldDB" id="A0A9D1Z4I9"/>
<dbReference type="EC" id="3.5.1.28" evidence="2"/>